<dbReference type="EMBL" id="CP113520">
    <property type="protein sequence ID" value="WAJ27591.1"/>
    <property type="molecule type" value="Genomic_DNA"/>
</dbReference>
<name>A0ACD4NLA0_9HYPH</name>
<dbReference type="Proteomes" id="UP001163223">
    <property type="component" value="Chromosome"/>
</dbReference>
<evidence type="ECO:0000313" key="2">
    <source>
        <dbReference type="Proteomes" id="UP001163223"/>
    </source>
</evidence>
<organism evidence="1 2">
    <name type="scientific">Antarcticirhabdus aurantiaca</name>
    <dbReference type="NCBI Taxonomy" id="2606717"/>
    <lineage>
        <taxon>Bacteria</taxon>
        <taxon>Pseudomonadati</taxon>
        <taxon>Pseudomonadota</taxon>
        <taxon>Alphaproteobacteria</taxon>
        <taxon>Hyphomicrobiales</taxon>
        <taxon>Aurantimonadaceae</taxon>
        <taxon>Antarcticirhabdus</taxon>
    </lineage>
</organism>
<accession>A0ACD4NLA0</accession>
<protein>
    <submittedName>
        <fullName evidence="1">Uncharacterized protein</fullName>
    </submittedName>
</protein>
<sequence>MTSPLSPDEGVRAALEAEREACAVICDERAAYFERAPSYRTWEDAARSYRATATEIRDRAFRAALSIPVPEEGLPRGSASAAEGEPVAWRWRTRLGHFVAQAGVDYPYVHEDLRDTMEPLYSAATLAAERAKAEEALRARIVAKIRDVATRFERRSASQNNHRALADALESGHLFGERYPSTEAGDGVASALPSPLPSQGEPVGYAYADSLSRLASGRVDSCAIFRLDDRSPLDVPLYNAEALAAERARADRAIQDEKEARAELATCWEALQAQTARADRAEEDVLDRLYDKASEEGRACSSVTLREDARRAAGWLFGEGARSAEVRTALRARNILKETPDEAR</sequence>
<proteinExistence type="predicted"/>
<keyword evidence="2" id="KW-1185">Reference proteome</keyword>
<gene>
    <name evidence="1" type="ORF">OXU80_22525</name>
</gene>
<evidence type="ECO:0000313" key="1">
    <source>
        <dbReference type="EMBL" id="WAJ27591.1"/>
    </source>
</evidence>
<reference evidence="1" key="1">
    <citation type="submission" date="2022-11" db="EMBL/GenBank/DDBJ databases">
        <title>beta-Carotene-producing bacterium, Jeongeuplla avenae sp. nov., alleviates the salt stress of Arabidopsis seedlings.</title>
        <authorList>
            <person name="Jiang L."/>
            <person name="Lee J."/>
        </authorList>
    </citation>
    <scope>NUCLEOTIDE SEQUENCE</scope>
    <source>
        <strain evidence="1">DY_R2A_6</strain>
    </source>
</reference>